<dbReference type="Gene3D" id="1.20.120.530">
    <property type="entry name" value="GntR ligand-binding domain-like"/>
    <property type="match status" value="1"/>
</dbReference>
<dbReference type="InterPro" id="IPR011711">
    <property type="entry name" value="GntR_C"/>
</dbReference>
<dbReference type="Pfam" id="PF07729">
    <property type="entry name" value="FCD"/>
    <property type="match status" value="1"/>
</dbReference>
<dbReference type="SMART" id="SM00345">
    <property type="entry name" value="HTH_GNTR"/>
    <property type="match status" value="1"/>
</dbReference>
<protein>
    <submittedName>
        <fullName evidence="5">DNA-binding GntR family transcriptional regulator</fullName>
    </submittedName>
</protein>
<evidence type="ECO:0000256" key="2">
    <source>
        <dbReference type="ARBA" id="ARBA00023125"/>
    </source>
</evidence>
<dbReference type="GO" id="GO:0003677">
    <property type="term" value="F:DNA binding"/>
    <property type="evidence" value="ECO:0007669"/>
    <property type="project" value="UniProtKB-KW"/>
</dbReference>
<dbReference type="PANTHER" id="PTHR43537">
    <property type="entry name" value="TRANSCRIPTIONAL REGULATOR, GNTR FAMILY"/>
    <property type="match status" value="1"/>
</dbReference>
<evidence type="ECO:0000313" key="6">
    <source>
        <dbReference type="Proteomes" id="UP001429580"/>
    </source>
</evidence>
<dbReference type="Gene3D" id="1.10.10.10">
    <property type="entry name" value="Winged helix-like DNA-binding domain superfamily/Winged helix DNA-binding domain"/>
    <property type="match status" value="1"/>
</dbReference>
<sequence length="246" mass="27895">MKSNSCLDLPLLPRLEKETASQFVYRCLRHAVMIGRVSPGRALTIREIAEALNVSMMPVREALRLLAAERALEMRDNRRVQVPNMTAIRFRELCELRVVLETHAALGAMSYVTAERLATLAGLDRRIDIDEANARGDFEQAIVVNQEFHRTIYTANPYQESLPLIESVWLQLGPFLRLALAKLGGFYQIDRHVEAMEALRRRDPIALRVAIEADIRDGIMHVGTADLLNAYTQAIDAERPPRRRAI</sequence>
<name>A0ABX0UXV9_9HYPH</name>
<gene>
    <name evidence="5" type="ORF">FHS82_000548</name>
</gene>
<keyword evidence="3" id="KW-0804">Transcription</keyword>
<feature type="domain" description="HTH gntR-type" evidence="4">
    <location>
        <begin position="18"/>
        <end position="85"/>
    </location>
</feature>
<dbReference type="EMBL" id="JAASQI010000001">
    <property type="protein sequence ID" value="NIJ56735.1"/>
    <property type="molecule type" value="Genomic_DNA"/>
</dbReference>
<dbReference type="SUPFAM" id="SSF46785">
    <property type="entry name" value="Winged helix' DNA-binding domain"/>
    <property type="match status" value="1"/>
</dbReference>
<evidence type="ECO:0000313" key="5">
    <source>
        <dbReference type="EMBL" id="NIJ56735.1"/>
    </source>
</evidence>
<dbReference type="RefSeq" id="WP_166948450.1">
    <property type="nucleotide sequence ID" value="NZ_JAASQI010000001.1"/>
</dbReference>
<accession>A0ABX0UXV9</accession>
<proteinExistence type="predicted"/>
<evidence type="ECO:0000256" key="3">
    <source>
        <dbReference type="ARBA" id="ARBA00023163"/>
    </source>
</evidence>
<dbReference type="SUPFAM" id="SSF48008">
    <property type="entry name" value="GntR ligand-binding domain-like"/>
    <property type="match status" value="1"/>
</dbReference>
<keyword evidence="2 5" id="KW-0238">DNA-binding</keyword>
<dbReference type="SMART" id="SM00895">
    <property type="entry name" value="FCD"/>
    <property type="match status" value="1"/>
</dbReference>
<reference evidence="5 6" key="1">
    <citation type="submission" date="2020-03" db="EMBL/GenBank/DDBJ databases">
        <title>Genomic Encyclopedia of Type Strains, Phase IV (KMG-IV): sequencing the most valuable type-strain genomes for metagenomic binning, comparative biology and taxonomic classification.</title>
        <authorList>
            <person name="Goeker M."/>
        </authorList>
    </citation>
    <scope>NUCLEOTIDE SEQUENCE [LARGE SCALE GENOMIC DNA]</scope>
    <source>
        <strain evidence="5 6">DSM 103870</strain>
    </source>
</reference>
<dbReference type="InterPro" id="IPR008920">
    <property type="entry name" value="TF_FadR/GntR_C"/>
</dbReference>
<dbReference type="Proteomes" id="UP001429580">
    <property type="component" value="Unassembled WGS sequence"/>
</dbReference>
<dbReference type="InterPro" id="IPR000524">
    <property type="entry name" value="Tscrpt_reg_HTH_GntR"/>
</dbReference>
<dbReference type="PROSITE" id="PS50949">
    <property type="entry name" value="HTH_GNTR"/>
    <property type="match status" value="1"/>
</dbReference>
<evidence type="ECO:0000259" key="4">
    <source>
        <dbReference type="PROSITE" id="PS50949"/>
    </source>
</evidence>
<keyword evidence="6" id="KW-1185">Reference proteome</keyword>
<evidence type="ECO:0000256" key="1">
    <source>
        <dbReference type="ARBA" id="ARBA00023015"/>
    </source>
</evidence>
<comment type="caution">
    <text evidence="5">The sequence shown here is derived from an EMBL/GenBank/DDBJ whole genome shotgun (WGS) entry which is preliminary data.</text>
</comment>
<dbReference type="PANTHER" id="PTHR43537:SF39">
    <property type="entry name" value="HTH-TYPE TRANSCRIPTIONAL REGULATOR MCBR"/>
    <property type="match status" value="1"/>
</dbReference>
<dbReference type="InterPro" id="IPR036388">
    <property type="entry name" value="WH-like_DNA-bd_sf"/>
</dbReference>
<keyword evidence="1" id="KW-0805">Transcription regulation</keyword>
<dbReference type="InterPro" id="IPR036390">
    <property type="entry name" value="WH_DNA-bd_sf"/>
</dbReference>
<dbReference type="Pfam" id="PF00392">
    <property type="entry name" value="GntR"/>
    <property type="match status" value="1"/>
</dbReference>
<organism evidence="5 6">
    <name type="scientific">Pseudochelatococcus lubricantis</name>
    <dbReference type="NCBI Taxonomy" id="1538102"/>
    <lineage>
        <taxon>Bacteria</taxon>
        <taxon>Pseudomonadati</taxon>
        <taxon>Pseudomonadota</taxon>
        <taxon>Alphaproteobacteria</taxon>
        <taxon>Hyphomicrobiales</taxon>
        <taxon>Chelatococcaceae</taxon>
        <taxon>Pseudochelatococcus</taxon>
    </lineage>
</organism>